<evidence type="ECO:0000313" key="2">
    <source>
        <dbReference type="Proteomes" id="UP000467322"/>
    </source>
</evidence>
<sequence>MKRRGVLKLGAGVLALGAAGGAYRFVATTHHRSVAAACRAALAESFSKDILRKPAARAFLKRYVSFSEAAGDTYPPEDAYIHFLTSTNVIAHIETGDELDFNDIYYAQRTPCGNRLSALHAPAGEHDL</sequence>
<evidence type="ECO:0000313" key="1">
    <source>
        <dbReference type="EMBL" id="MZR13290.1"/>
    </source>
</evidence>
<dbReference type="EMBL" id="WTUX01000011">
    <property type="protein sequence ID" value="MZR13290.1"/>
    <property type="molecule type" value="Genomic_DNA"/>
</dbReference>
<comment type="caution">
    <text evidence="1">The sequence shown here is derived from an EMBL/GenBank/DDBJ whole genome shotgun (WGS) entry which is preliminary data.</text>
</comment>
<name>A0A845LZ42_9RHOB</name>
<protein>
    <submittedName>
        <fullName evidence="1">Uncharacterized protein</fullName>
    </submittedName>
</protein>
<dbReference type="Proteomes" id="UP000467322">
    <property type="component" value="Unassembled WGS sequence"/>
</dbReference>
<gene>
    <name evidence="1" type="ORF">GQE99_09690</name>
</gene>
<keyword evidence="2" id="KW-1185">Reference proteome</keyword>
<accession>A0A845LZ42</accession>
<organism evidence="1 2">
    <name type="scientific">Maritimibacter harenae</name>
    <dbReference type="NCBI Taxonomy" id="2606218"/>
    <lineage>
        <taxon>Bacteria</taxon>
        <taxon>Pseudomonadati</taxon>
        <taxon>Pseudomonadota</taxon>
        <taxon>Alphaproteobacteria</taxon>
        <taxon>Rhodobacterales</taxon>
        <taxon>Roseobacteraceae</taxon>
        <taxon>Maritimibacter</taxon>
    </lineage>
</organism>
<dbReference type="RefSeq" id="WP_161351387.1">
    <property type="nucleotide sequence ID" value="NZ_WTUX01000011.1"/>
</dbReference>
<proteinExistence type="predicted"/>
<reference evidence="1 2" key="1">
    <citation type="submission" date="2019-12" db="EMBL/GenBank/DDBJ databases">
        <title>Maritimibacter sp. nov. sp. isolated from sea sand.</title>
        <authorList>
            <person name="Kim J."/>
            <person name="Jeong S.E."/>
            <person name="Jung H.S."/>
            <person name="Jeon C.O."/>
        </authorList>
    </citation>
    <scope>NUCLEOTIDE SEQUENCE [LARGE SCALE GENOMIC DNA]</scope>
    <source>
        <strain evidence="1 2">DP07</strain>
    </source>
</reference>
<dbReference type="AlphaFoldDB" id="A0A845LZ42"/>